<evidence type="ECO:0000256" key="6">
    <source>
        <dbReference type="SAM" id="Phobius"/>
    </source>
</evidence>
<proteinExistence type="predicted"/>
<evidence type="ECO:0000256" key="2">
    <source>
        <dbReference type="ARBA" id="ARBA00022475"/>
    </source>
</evidence>
<keyword evidence="4 6" id="KW-1133">Transmembrane helix</keyword>
<dbReference type="AlphaFoldDB" id="A0A7Y1MPN9"/>
<evidence type="ECO:0000256" key="3">
    <source>
        <dbReference type="ARBA" id="ARBA00022692"/>
    </source>
</evidence>
<feature type="transmembrane region" description="Helical" evidence="6">
    <location>
        <begin position="12"/>
        <end position="33"/>
    </location>
</feature>
<dbReference type="Proteomes" id="UP000542111">
    <property type="component" value="Unassembled WGS sequence"/>
</dbReference>
<evidence type="ECO:0000313" key="9">
    <source>
        <dbReference type="Proteomes" id="UP000542111"/>
    </source>
</evidence>
<dbReference type="EMBL" id="JAAQYP010000016">
    <property type="protein sequence ID" value="NNA95979.1"/>
    <property type="molecule type" value="Genomic_DNA"/>
</dbReference>
<keyword evidence="5 6" id="KW-0472">Membrane</keyword>
<reference evidence="7 10" key="1">
    <citation type="submission" date="2019-11" db="EMBL/GenBank/DDBJ databases">
        <title>Epiphytic Pseudomonas syringae from cherry orchards.</title>
        <authorList>
            <person name="Hulin M.T."/>
        </authorList>
    </citation>
    <scope>NUCLEOTIDE SEQUENCE [LARGE SCALE GENOMIC DNA]</scope>
    <source>
        <strain evidence="7 10">PA-6-5B</strain>
    </source>
</reference>
<dbReference type="InterPro" id="IPR005538">
    <property type="entry name" value="LrgA/CidA"/>
</dbReference>
<evidence type="ECO:0000313" key="7">
    <source>
        <dbReference type="EMBL" id="MCF5105954.1"/>
    </source>
</evidence>
<comment type="caution">
    <text evidence="8">The sequence shown here is derived from an EMBL/GenBank/DDBJ whole genome shotgun (WGS) entry which is preliminary data.</text>
</comment>
<evidence type="ECO:0000313" key="8">
    <source>
        <dbReference type="EMBL" id="NNA95979.1"/>
    </source>
</evidence>
<comment type="subcellular location">
    <subcellularLocation>
        <location evidence="1">Cell membrane</location>
        <topology evidence="1">Multi-pass membrane protein</topology>
    </subcellularLocation>
</comment>
<dbReference type="Pfam" id="PF03788">
    <property type="entry name" value="LrgA"/>
    <property type="match status" value="1"/>
</dbReference>
<evidence type="ECO:0000256" key="1">
    <source>
        <dbReference type="ARBA" id="ARBA00004651"/>
    </source>
</evidence>
<keyword evidence="3 6" id="KW-0812">Transmembrane</keyword>
<protein>
    <submittedName>
        <fullName evidence="8">CidA/LrgA family protein</fullName>
    </submittedName>
</protein>
<dbReference type="EMBL" id="WKED01000004">
    <property type="protein sequence ID" value="MCF5105954.1"/>
    <property type="molecule type" value="Genomic_DNA"/>
</dbReference>
<reference evidence="8 9" key="2">
    <citation type="journal article" date="2020" name="Front. Microbiol.">
        <title>Genetic Organization of the aprX-lipA2 Operon Affects the Proteolytic Potential of Pseudomonas Species in Milk.</title>
        <authorList>
            <person name="Maier C."/>
            <person name="Huptas C."/>
            <person name="von Neubeck M."/>
            <person name="Scherer S."/>
            <person name="Wenning M."/>
            <person name="Lucking G."/>
        </authorList>
    </citation>
    <scope>NUCLEOTIDE SEQUENCE [LARGE SCALE GENOMIC DNA]</scope>
    <source>
        <strain evidence="8 9">G4779</strain>
    </source>
</reference>
<dbReference type="GeneID" id="70101626"/>
<keyword evidence="10" id="KW-1185">Reference proteome</keyword>
<evidence type="ECO:0000256" key="4">
    <source>
        <dbReference type="ARBA" id="ARBA00022989"/>
    </source>
</evidence>
<feature type="transmembrane region" description="Helical" evidence="6">
    <location>
        <begin position="39"/>
        <end position="58"/>
    </location>
</feature>
<dbReference type="PANTHER" id="PTHR33931">
    <property type="entry name" value="HOLIN-LIKE PROTEIN CIDA-RELATED"/>
    <property type="match status" value="1"/>
</dbReference>
<evidence type="ECO:0000313" key="10">
    <source>
        <dbReference type="Proteomes" id="UP000814003"/>
    </source>
</evidence>
<dbReference type="Proteomes" id="UP000814003">
    <property type="component" value="Unassembled WGS sequence"/>
</dbReference>
<evidence type="ECO:0000256" key="5">
    <source>
        <dbReference type="ARBA" id="ARBA00023136"/>
    </source>
</evidence>
<accession>A0A7Y1MPN9</accession>
<name>A0A7Y1MPN9_9PSED</name>
<dbReference type="RefSeq" id="WP_076962819.1">
    <property type="nucleotide sequence ID" value="NZ_CBCRYT010000008.1"/>
</dbReference>
<gene>
    <name evidence="7" type="ORF">GIW56_03805</name>
    <name evidence="8" type="ORF">HBO33_12450</name>
</gene>
<dbReference type="OrthoDB" id="194658at2"/>
<dbReference type="PANTHER" id="PTHR33931:SF2">
    <property type="entry name" value="HOLIN-LIKE PROTEIN CIDA"/>
    <property type="match status" value="1"/>
</dbReference>
<dbReference type="GO" id="GO:0005886">
    <property type="term" value="C:plasma membrane"/>
    <property type="evidence" value="ECO:0007669"/>
    <property type="project" value="UniProtKB-SubCell"/>
</dbReference>
<sequence length="130" mass="14370">MSIKRFTFKHLGRLLVELLVLLAIYLLGCQVAVWLAWPIPGGVIGLGLLLLVFASGLIKPAALQLGAGLLMAEMLLFFIPALMSLLDYGGLLRHDGWRIMLVIALSTLMVMLVTAFTVELVCRWKLRHEA</sequence>
<feature type="transmembrane region" description="Helical" evidence="6">
    <location>
        <begin position="97"/>
        <end position="122"/>
    </location>
</feature>
<organism evidence="8 9">
    <name type="scientific">Pseudomonas gessardii</name>
    <dbReference type="NCBI Taxonomy" id="78544"/>
    <lineage>
        <taxon>Bacteria</taxon>
        <taxon>Pseudomonadati</taxon>
        <taxon>Pseudomonadota</taxon>
        <taxon>Gammaproteobacteria</taxon>
        <taxon>Pseudomonadales</taxon>
        <taxon>Pseudomonadaceae</taxon>
        <taxon>Pseudomonas</taxon>
    </lineage>
</organism>
<keyword evidence="2" id="KW-1003">Cell membrane</keyword>
<feature type="transmembrane region" description="Helical" evidence="6">
    <location>
        <begin position="65"/>
        <end position="85"/>
    </location>
</feature>